<accession>A0A1Y4QRW7</accession>
<dbReference type="AlphaFoldDB" id="A0A1Y4QRW7"/>
<dbReference type="Proteomes" id="UP000588071">
    <property type="component" value="Unassembled WGS sequence"/>
</dbReference>
<reference evidence="5" key="1">
    <citation type="submission" date="2017-04" db="EMBL/GenBank/DDBJ databases">
        <title>Function of individual gut microbiota members based on whole genome sequencing of pure cultures obtained from chicken caecum.</title>
        <authorList>
            <person name="Medvecky M."/>
            <person name="Cejkova D."/>
            <person name="Polansky O."/>
            <person name="Karasova D."/>
            <person name="Kubasova T."/>
            <person name="Cizek A."/>
            <person name="Rychlik I."/>
        </authorList>
    </citation>
    <scope>NUCLEOTIDE SEQUENCE [LARGE SCALE GENOMIC DNA]</scope>
    <source>
        <strain evidence="5">An144</strain>
    </source>
</reference>
<keyword evidence="1" id="KW-1133">Transmembrane helix</keyword>
<dbReference type="EMBL" id="JABAFV010000001">
    <property type="protein sequence ID" value="NME48956.1"/>
    <property type="molecule type" value="Genomic_DNA"/>
</dbReference>
<dbReference type="EMBL" id="JAXOGL010000012">
    <property type="protein sequence ID" value="MDZ5598180.1"/>
    <property type="molecule type" value="Genomic_DNA"/>
</dbReference>
<dbReference type="RefSeq" id="WP_047334877.1">
    <property type="nucleotide sequence ID" value="NZ_CP144502.1"/>
</dbReference>
<sequence>MFKIPTNIKAEPKIFLGMLMLDIMIIISTVLLCHSITKDLELVFPMRIAMIILSFLFGVFLTIKPSSNPDKRMIQVLMIYAKQDKGLYHSLDPLAVKEYQESKSEYQRKEKEW</sequence>
<gene>
    <name evidence="4" type="ORF">B5E88_11565</name>
    <name evidence="3" type="ORF">HF857_01560</name>
    <name evidence="2" type="ORF">U1294_08060</name>
</gene>
<dbReference type="InterPro" id="IPR020275">
    <property type="entry name" value="DUF5592"/>
</dbReference>
<keyword evidence="1" id="KW-0812">Transmembrane</keyword>
<protein>
    <submittedName>
        <fullName evidence="2">DUF5592 family protein</fullName>
    </submittedName>
</protein>
<evidence type="ECO:0000313" key="3">
    <source>
        <dbReference type="EMBL" id="NME48956.1"/>
    </source>
</evidence>
<organism evidence="4 5">
    <name type="scientific">Enterococcus cecorum</name>
    <dbReference type="NCBI Taxonomy" id="44008"/>
    <lineage>
        <taxon>Bacteria</taxon>
        <taxon>Bacillati</taxon>
        <taxon>Bacillota</taxon>
        <taxon>Bacilli</taxon>
        <taxon>Lactobacillales</taxon>
        <taxon>Enterococcaceae</taxon>
        <taxon>Enterococcus</taxon>
    </lineage>
</organism>
<dbReference type="EMBL" id="NFLC01000038">
    <property type="protein sequence ID" value="OUQ08056.1"/>
    <property type="molecule type" value="Genomic_DNA"/>
</dbReference>
<proteinExistence type="predicted"/>
<comment type="caution">
    <text evidence="4">The sequence shown here is derived from an EMBL/GenBank/DDBJ whole genome shotgun (WGS) entry which is preliminary data.</text>
</comment>
<dbReference type="Pfam" id="PF17332">
    <property type="entry name" value="DUF5592"/>
    <property type="match status" value="1"/>
</dbReference>
<evidence type="ECO:0000313" key="5">
    <source>
        <dbReference type="Proteomes" id="UP000196074"/>
    </source>
</evidence>
<evidence type="ECO:0000313" key="6">
    <source>
        <dbReference type="Proteomes" id="UP000588071"/>
    </source>
</evidence>
<evidence type="ECO:0000313" key="2">
    <source>
        <dbReference type="EMBL" id="MDZ5598180.1"/>
    </source>
</evidence>
<name>A0A1Y4QRW7_9ENTE</name>
<evidence type="ECO:0000313" key="4">
    <source>
        <dbReference type="EMBL" id="OUQ08056.1"/>
    </source>
</evidence>
<dbReference type="Proteomes" id="UP001290582">
    <property type="component" value="Unassembled WGS sequence"/>
</dbReference>
<keyword evidence="1" id="KW-0472">Membrane</keyword>
<reference evidence="2" key="4">
    <citation type="submission" date="2023-12" db="EMBL/GenBank/DDBJ databases">
        <title>Molecular genomic analyses of Enterococcus cecorum from sepsis oubreaks in broilers.</title>
        <authorList>
            <person name="Rhoads D."/>
            <person name="Alrubaye A."/>
        </authorList>
    </citation>
    <scope>NUCLEOTIDE SEQUENCE</scope>
    <source>
        <strain evidence="2">1755</strain>
    </source>
</reference>
<evidence type="ECO:0000256" key="1">
    <source>
        <dbReference type="SAM" id="Phobius"/>
    </source>
</evidence>
<reference evidence="4" key="2">
    <citation type="journal article" date="2018" name="BMC Genomics">
        <title>Whole genome sequencing and function prediction of 133 gut anaerobes isolated from chicken caecum in pure cultures.</title>
        <authorList>
            <person name="Medvecky M."/>
            <person name="Cejkova D."/>
            <person name="Polansky O."/>
            <person name="Karasova D."/>
            <person name="Kubasova T."/>
            <person name="Cizek A."/>
            <person name="Rychlik I."/>
        </authorList>
    </citation>
    <scope>NUCLEOTIDE SEQUENCE</scope>
    <source>
        <strain evidence="4">An144</strain>
    </source>
</reference>
<feature type="transmembrane region" description="Helical" evidence="1">
    <location>
        <begin position="12"/>
        <end position="32"/>
    </location>
</feature>
<dbReference type="Proteomes" id="UP000196074">
    <property type="component" value="Unassembled WGS sequence"/>
</dbReference>
<reference evidence="3 6" key="3">
    <citation type="submission" date="2020-04" db="EMBL/GenBank/DDBJ databases">
        <authorList>
            <person name="Hitch T.C.A."/>
            <person name="Wylensek D."/>
            <person name="Clavel T."/>
        </authorList>
    </citation>
    <scope>NUCLEOTIDE SEQUENCE [LARGE SCALE GENOMIC DNA]</scope>
    <source>
        <strain evidence="3 6">WCA-380-WT-3C</strain>
    </source>
</reference>
<feature type="transmembrane region" description="Helical" evidence="1">
    <location>
        <begin position="44"/>
        <end position="63"/>
    </location>
</feature>